<evidence type="ECO:0000313" key="2">
    <source>
        <dbReference type="EMBL" id="PCJ24116.1"/>
    </source>
</evidence>
<evidence type="ECO:0000313" key="3">
    <source>
        <dbReference type="Proteomes" id="UP000218327"/>
    </source>
</evidence>
<feature type="region of interest" description="Disordered" evidence="1">
    <location>
        <begin position="68"/>
        <end position="89"/>
    </location>
</feature>
<gene>
    <name evidence="2" type="ORF">COA96_10245</name>
</gene>
<organism evidence="2 3">
    <name type="scientific">SAR86 cluster bacterium</name>
    <dbReference type="NCBI Taxonomy" id="2030880"/>
    <lineage>
        <taxon>Bacteria</taxon>
        <taxon>Pseudomonadati</taxon>
        <taxon>Pseudomonadota</taxon>
        <taxon>Gammaproteobacteria</taxon>
        <taxon>SAR86 cluster</taxon>
    </lineage>
</organism>
<sequence length="89" mass="9777">MSITFTAHGIHSMRASRFMPNNSNCVVLTMKSREGYPVEIDLYFDEYGDAAQFFYANGGTSENVSYEGSYGTRTAAGDAEEKAKAEEPS</sequence>
<evidence type="ECO:0000256" key="1">
    <source>
        <dbReference type="SAM" id="MobiDB-lite"/>
    </source>
</evidence>
<name>A0A2A5AZ37_9GAMM</name>
<protein>
    <submittedName>
        <fullName evidence="2">Uncharacterized protein</fullName>
    </submittedName>
</protein>
<proteinExistence type="predicted"/>
<dbReference type="EMBL" id="NVVJ01000030">
    <property type="protein sequence ID" value="PCJ24116.1"/>
    <property type="molecule type" value="Genomic_DNA"/>
</dbReference>
<dbReference type="AlphaFoldDB" id="A0A2A5AZ37"/>
<accession>A0A2A5AZ37</accession>
<comment type="caution">
    <text evidence="2">The sequence shown here is derived from an EMBL/GenBank/DDBJ whole genome shotgun (WGS) entry which is preliminary data.</text>
</comment>
<reference evidence="3" key="1">
    <citation type="submission" date="2017-08" db="EMBL/GenBank/DDBJ databases">
        <title>A dynamic microbial community with high functional redundancy inhabits the cold, oxic subseafloor aquifer.</title>
        <authorList>
            <person name="Tully B.J."/>
            <person name="Wheat C.G."/>
            <person name="Glazer B.T."/>
            <person name="Huber J.A."/>
        </authorList>
    </citation>
    <scope>NUCLEOTIDE SEQUENCE [LARGE SCALE GENOMIC DNA]</scope>
</reference>
<feature type="compositionally biased region" description="Basic and acidic residues" evidence="1">
    <location>
        <begin position="79"/>
        <end position="89"/>
    </location>
</feature>
<dbReference type="Proteomes" id="UP000218327">
    <property type="component" value="Unassembled WGS sequence"/>
</dbReference>